<evidence type="ECO:0000313" key="6">
    <source>
        <dbReference type="Proteomes" id="UP000323011"/>
    </source>
</evidence>
<gene>
    <name evidence="5" type="ORF">FNF28_05654</name>
    <name evidence="4" type="ORF">FNF29_02614</name>
    <name evidence="3" type="ORF">FNF31_07698</name>
</gene>
<dbReference type="AlphaFoldDB" id="A0A5A8D6C2"/>
<dbReference type="EMBL" id="VLTN01000012">
    <property type="protein sequence ID" value="KAA0154394.1"/>
    <property type="molecule type" value="Genomic_DNA"/>
</dbReference>
<proteinExistence type="predicted"/>
<keyword evidence="2" id="KW-1133">Transmembrane helix</keyword>
<feature type="region of interest" description="Disordered" evidence="1">
    <location>
        <begin position="311"/>
        <end position="371"/>
    </location>
</feature>
<keyword evidence="6" id="KW-1185">Reference proteome</keyword>
<organism evidence="5 7">
    <name type="scientific">Cafeteria roenbergensis</name>
    <name type="common">Marine flagellate</name>
    <dbReference type="NCBI Taxonomy" id="33653"/>
    <lineage>
        <taxon>Eukaryota</taxon>
        <taxon>Sar</taxon>
        <taxon>Stramenopiles</taxon>
        <taxon>Bigyra</taxon>
        <taxon>Opalozoa</taxon>
        <taxon>Bicosoecida</taxon>
        <taxon>Cafeteriaceae</taxon>
        <taxon>Cafeteria</taxon>
    </lineage>
</organism>
<evidence type="ECO:0000256" key="1">
    <source>
        <dbReference type="SAM" id="MobiDB-lite"/>
    </source>
</evidence>
<feature type="compositionally biased region" description="Low complexity" evidence="1">
    <location>
        <begin position="47"/>
        <end position="61"/>
    </location>
</feature>
<reference evidence="6 7" key="1">
    <citation type="submission" date="2019-07" db="EMBL/GenBank/DDBJ databases">
        <title>Genomes of Cafeteria roenbergensis.</title>
        <authorList>
            <person name="Fischer M.G."/>
            <person name="Hackl T."/>
            <person name="Roman M."/>
        </authorList>
    </citation>
    <scope>NUCLEOTIDE SEQUENCE [LARGE SCALE GENOMIC DNA]</scope>
    <source>
        <strain evidence="4 6">BVI</strain>
        <strain evidence="3 8">Cflag</strain>
        <strain evidence="5 7">RCC970-E3</strain>
    </source>
</reference>
<evidence type="ECO:0000313" key="4">
    <source>
        <dbReference type="EMBL" id="KAA0154394.1"/>
    </source>
</evidence>
<dbReference type="Proteomes" id="UP000324907">
    <property type="component" value="Unassembled WGS sequence"/>
</dbReference>
<keyword evidence="2" id="KW-0472">Membrane</keyword>
<dbReference type="Proteomes" id="UP000325113">
    <property type="component" value="Unassembled WGS sequence"/>
</dbReference>
<sequence>MADTSATDPKEHPTSPGGSEAEARGDYGEAPTGGSAGSAEGSEKAGGDQSAAASGAGSSSGVMQSVQPHVDWARREVTERSAYLAEEARRRPWQSGAFALAIWCVICALAAVSGSWIELHVKTPLGDISGHTDLSNVWTCMRRDRTSLLPGYDCDIYSFRDAPRLLDDLGAATGAAVAFCAIGFICCFAAAAVTLLQRLDRVDFLGSLAGSVGSRTGAIVLHAVAAFCFMIAFSAFSGGANQVLADPVKARLLARGAAPSATWFGAGFAFAIIAWLSHMGCAVLLYMVPESEFQGGGPRAPAVGTSAGATAAAAPADSAAAERDEEAAAGDYAHPLTTPDDDADRDDEDTARPDADPAAARAEEDDIDVAV</sequence>
<feature type="region of interest" description="Disordered" evidence="1">
    <location>
        <begin position="1"/>
        <end position="67"/>
    </location>
</feature>
<feature type="transmembrane region" description="Helical" evidence="2">
    <location>
        <begin position="97"/>
        <end position="117"/>
    </location>
</feature>
<dbReference type="EMBL" id="VLTM01000177">
    <property type="protein sequence ID" value="KAA0146792.1"/>
    <property type="molecule type" value="Genomic_DNA"/>
</dbReference>
<dbReference type="EMBL" id="VLTL01000120">
    <property type="protein sequence ID" value="KAA0159800.1"/>
    <property type="molecule type" value="Genomic_DNA"/>
</dbReference>
<dbReference type="Proteomes" id="UP000323011">
    <property type="component" value="Unassembled WGS sequence"/>
</dbReference>
<keyword evidence="2" id="KW-0812">Transmembrane</keyword>
<feature type="compositionally biased region" description="Low complexity" evidence="1">
    <location>
        <begin position="28"/>
        <end position="40"/>
    </location>
</feature>
<feature type="transmembrane region" description="Helical" evidence="2">
    <location>
        <begin position="260"/>
        <end position="286"/>
    </location>
</feature>
<protein>
    <submittedName>
        <fullName evidence="5">Uncharacterized protein</fullName>
    </submittedName>
</protein>
<feature type="compositionally biased region" description="Acidic residues" evidence="1">
    <location>
        <begin position="339"/>
        <end position="349"/>
    </location>
</feature>
<accession>A0A5A8D6C2</accession>
<evidence type="ECO:0000313" key="7">
    <source>
        <dbReference type="Proteomes" id="UP000324907"/>
    </source>
</evidence>
<feature type="transmembrane region" description="Helical" evidence="2">
    <location>
        <begin position="217"/>
        <end position="240"/>
    </location>
</feature>
<name>A0A5A8D6C2_CAFRO</name>
<feature type="transmembrane region" description="Helical" evidence="2">
    <location>
        <begin position="169"/>
        <end position="196"/>
    </location>
</feature>
<comment type="caution">
    <text evidence="5">The sequence shown here is derived from an EMBL/GenBank/DDBJ whole genome shotgun (WGS) entry which is preliminary data.</text>
</comment>
<evidence type="ECO:0000313" key="8">
    <source>
        <dbReference type="Proteomes" id="UP000325113"/>
    </source>
</evidence>
<evidence type="ECO:0000313" key="5">
    <source>
        <dbReference type="EMBL" id="KAA0159800.1"/>
    </source>
</evidence>
<evidence type="ECO:0000313" key="3">
    <source>
        <dbReference type="EMBL" id="KAA0146792.1"/>
    </source>
</evidence>
<evidence type="ECO:0000256" key="2">
    <source>
        <dbReference type="SAM" id="Phobius"/>
    </source>
</evidence>